<accession>A0A9W9CFC2</accession>
<evidence type="ECO:0000313" key="4">
    <source>
        <dbReference type="Proteomes" id="UP001140513"/>
    </source>
</evidence>
<dbReference type="Gene3D" id="2.70.50.70">
    <property type="match status" value="1"/>
</dbReference>
<proteinExistence type="predicted"/>
<evidence type="ECO:0008006" key="5">
    <source>
        <dbReference type="Google" id="ProtNLM"/>
    </source>
</evidence>
<feature type="compositionally biased region" description="Low complexity" evidence="1">
    <location>
        <begin position="231"/>
        <end position="244"/>
    </location>
</feature>
<keyword evidence="2" id="KW-0732">Signal</keyword>
<feature type="chain" id="PRO_5040849110" description="Lytic polysaccharide monooxygenase" evidence="2">
    <location>
        <begin position="21"/>
        <end position="360"/>
    </location>
</feature>
<gene>
    <name evidence="3" type="ORF">N0V89_000864</name>
</gene>
<name>A0A9W9CFC2_9PLEO</name>
<dbReference type="OrthoDB" id="2342176at2759"/>
<dbReference type="GeneID" id="80904394"/>
<dbReference type="PANTHER" id="PTHR36182:SF1">
    <property type="entry name" value="PROTEIN, PUTATIVE (AFU_ORTHOLOGUE AFUA_6G10930)-RELATED"/>
    <property type="match status" value="1"/>
</dbReference>
<evidence type="ECO:0000313" key="3">
    <source>
        <dbReference type="EMBL" id="KAJ4360303.1"/>
    </source>
</evidence>
<dbReference type="PANTHER" id="PTHR36182">
    <property type="entry name" value="PROTEIN, PUTATIVE (AFU_ORTHOLOGUE AFUA_6G10930)-RELATED"/>
    <property type="match status" value="1"/>
</dbReference>
<sequence>MHINALLFLALAGLTQLCSGHMHLHYPPTLKGENNPFTQGESDPYLNYNYGCCGREVPGPCKGHLDLVDTNEGKPVVTWSPGQKVNFTLSGSSTTDVKGGTHYGGSCSVGFSTDKGKSFKVATTWNGDCPHREGSIDPSTQSFDFTIPADLPSGDRTIFAWTWVNREKEFNMNCAVVTIAGSDGSQDPGGQPASSSAASKPSPTSSTVPKQSSAAPSQPLKSQSPEPPLQPTQTQPSSAQPTNSAQYTLEGCTCSCPYQTWSSACSCFECKSPTTKRHLIERKVLELHKRHVQNAEKLNVPVRRAEAVAWNSRPDMLLSIDFPGASCHSKGNPFELEFPDPGPDVVAGDGEYELATPDCT</sequence>
<dbReference type="AlphaFoldDB" id="A0A9W9CFC2"/>
<feature type="region of interest" description="Disordered" evidence="1">
    <location>
        <begin position="181"/>
        <end position="244"/>
    </location>
</feature>
<dbReference type="Proteomes" id="UP001140513">
    <property type="component" value="Unassembled WGS sequence"/>
</dbReference>
<feature type="signal peptide" evidence="2">
    <location>
        <begin position="1"/>
        <end position="20"/>
    </location>
</feature>
<comment type="caution">
    <text evidence="3">The sequence shown here is derived from an EMBL/GenBank/DDBJ whole genome shotgun (WGS) entry which is preliminary data.</text>
</comment>
<organism evidence="3 4">
    <name type="scientific">Didymosphaeria variabile</name>
    <dbReference type="NCBI Taxonomy" id="1932322"/>
    <lineage>
        <taxon>Eukaryota</taxon>
        <taxon>Fungi</taxon>
        <taxon>Dikarya</taxon>
        <taxon>Ascomycota</taxon>
        <taxon>Pezizomycotina</taxon>
        <taxon>Dothideomycetes</taxon>
        <taxon>Pleosporomycetidae</taxon>
        <taxon>Pleosporales</taxon>
        <taxon>Massarineae</taxon>
        <taxon>Didymosphaeriaceae</taxon>
        <taxon>Didymosphaeria</taxon>
    </lineage>
</organism>
<dbReference type="EMBL" id="JAPEUX010000001">
    <property type="protein sequence ID" value="KAJ4360303.1"/>
    <property type="molecule type" value="Genomic_DNA"/>
</dbReference>
<reference evidence="3" key="1">
    <citation type="submission" date="2022-10" db="EMBL/GenBank/DDBJ databases">
        <title>Tapping the CABI collections for fungal endophytes: first genome assemblies for Collariella, Neodidymelliopsis, Ascochyta clinopodiicola, Didymella pomorum, Didymosphaeria variabile, Neocosmospora piperis and Neocucurbitaria cava.</title>
        <authorList>
            <person name="Hill R."/>
        </authorList>
    </citation>
    <scope>NUCLEOTIDE SEQUENCE</scope>
    <source>
        <strain evidence="3">IMI 356815</strain>
    </source>
</reference>
<evidence type="ECO:0000256" key="2">
    <source>
        <dbReference type="SAM" id="SignalP"/>
    </source>
</evidence>
<feature type="compositionally biased region" description="Low complexity" evidence="1">
    <location>
        <begin position="188"/>
        <end position="213"/>
    </location>
</feature>
<protein>
    <recommendedName>
        <fullName evidence="5">Lytic polysaccharide monooxygenase</fullName>
    </recommendedName>
</protein>
<keyword evidence="4" id="KW-1185">Reference proteome</keyword>
<dbReference type="RefSeq" id="XP_056076505.1">
    <property type="nucleotide sequence ID" value="XM_056209683.1"/>
</dbReference>
<evidence type="ECO:0000256" key="1">
    <source>
        <dbReference type="SAM" id="MobiDB-lite"/>
    </source>
</evidence>